<dbReference type="InterPro" id="IPR003959">
    <property type="entry name" value="ATPase_AAA_core"/>
</dbReference>
<dbReference type="Pfam" id="PF22977">
    <property type="entry name" value="WHD"/>
    <property type="match status" value="1"/>
</dbReference>
<dbReference type="RefSeq" id="WP_062536935.1">
    <property type="nucleotide sequence ID" value="NZ_DF970199.1"/>
</dbReference>
<protein>
    <submittedName>
        <fullName evidence="6">AAA+ family ATPase</fullName>
    </submittedName>
    <submittedName>
        <fullName evidence="5">ATPase AAA</fullName>
    </submittedName>
</protein>
<dbReference type="Gene3D" id="3.40.50.300">
    <property type="entry name" value="P-loop containing nucleotide triphosphate hydrolases"/>
    <property type="match status" value="1"/>
</dbReference>
<dbReference type="EMBL" id="DF952378">
    <property type="protein sequence ID" value="GAN43550.1"/>
    <property type="molecule type" value="Genomic_DNA"/>
</dbReference>
<dbReference type="EMBL" id="DF970199">
    <property type="protein sequence ID" value="GAP66348.1"/>
    <property type="molecule type" value="Genomic_DNA"/>
</dbReference>
<evidence type="ECO:0000313" key="7">
    <source>
        <dbReference type="Proteomes" id="UP000253740"/>
    </source>
</evidence>
<dbReference type="OrthoDB" id="9809379at2"/>
<dbReference type="InterPro" id="IPR054472">
    <property type="entry name" value="WHD"/>
</dbReference>
<dbReference type="GO" id="GO:0016887">
    <property type="term" value="F:ATP hydrolysis activity"/>
    <property type="evidence" value="ECO:0007669"/>
    <property type="project" value="InterPro"/>
</dbReference>
<evidence type="ECO:0000256" key="2">
    <source>
        <dbReference type="ARBA" id="ARBA00022741"/>
    </source>
</evidence>
<evidence type="ECO:0000259" key="4">
    <source>
        <dbReference type="SMART" id="SM00382"/>
    </source>
</evidence>
<sequence length="684" mass="74399">MSDYADWLAANERHLATALADLRARLLRLADDDAPAAPAEPSSRLARLFGAAHASASAAKPPAPIADAAPAQPFDDAPRHRSALELLSLRLGLSAFERDALLLCAAMELDTRLPELCARAQRDPGKPYPTFALALALFDAPSWDALTPERPLRYWRLLEISQPGALPLVSAALRADERIVAYLKGLNYLDDRLLPLLAPLPPTLPLPPSQRALADALARSLRATSQQGTLPLVQLLGGDGSGKQMLAQTVAAALGVQLYRLAAEQIPAAAEQETLIRLWQRESRLLPLGLYLDVGELERGDAHAAATRRFLVRLGGLAFVDAREPWIDGNVPALSVDVAKPTVDEQRTLWQSALGEAAARHPQRLAGHFDFGVAKIRQVAEAALAEAENAPAALGDALWRHALARARPALDQLAQRIEPKAGWDDLQLPASEKALLRQIADHVALRTAVYDDWGFRARMNRGLGISALFAGESGTGKTMAAEVLARALGLLLYRIDLSAVVSKYIGETEKNLRRLFDAAEDGGAILLFDEADALFGRRSEVKDSHDRYANIEVNYLLQRMESYRGLAILATNMKSALDAAFLRRLRFVVNFPFPGVAERRAIWARVFPPEARLGALDLDRLARLALSGGSIQSIALNAAFMAARENAPIGMALLLEAARAEFRKLEKPVNEAEFRWLERAGGQA</sequence>
<evidence type="ECO:0000256" key="1">
    <source>
        <dbReference type="ARBA" id="ARBA00006914"/>
    </source>
</evidence>
<name>A0A0K8QNA2_9GAMM</name>
<gene>
    <name evidence="5" type="ORF">MBSD_0054</name>
    <name evidence="6" type="ORF">MBSD_n1655</name>
</gene>
<dbReference type="HOGENOM" id="CLU_016564_1_0_6"/>
<dbReference type="CDD" id="cd19481">
    <property type="entry name" value="RecA-like_protease"/>
    <property type="match status" value="1"/>
</dbReference>
<organism evidence="6">
    <name type="scientific">Mizugakiibacter sediminis</name>
    <dbReference type="NCBI Taxonomy" id="1475481"/>
    <lineage>
        <taxon>Bacteria</taxon>
        <taxon>Pseudomonadati</taxon>
        <taxon>Pseudomonadota</taxon>
        <taxon>Gammaproteobacteria</taxon>
        <taxon>Lysobacterales</taxon>
        <taxon>Rhodanobacteraceae</taxon>
        <taxon>Mizugakiibacter</taxon>
    </lineage>
</organism>
<dbReference type="PANTHER" id="PTHR23073">
    <property type="entry name" value="26S PROTEASOME REGULATORY SUBUNIT"/>
    <property type="match status" value="1"/>
</dbReference>
<evidence type="ECO:0000313" key="5">
    <source>
        <dbReference type="EMBL" id="GAN43550.1"/>
    </source>
</evidence>
<dbReference type="GO" id="GO:0005524">
    <property type="term" value="F:ATP binding"/>
    <property type="evidence" value="ECO:0007669"/>
    <property type="project" value="UniProtKB-KW"/>
</dbReference>
<keyword evidence="2" id="KW-0547">Nucleotide-binding</keyword>
<dbReference type="InterPro" id="IPR050221">
    <property type="entry name" value="26S_Proteasome_ATPase"/>
</dbReference>
<proteinExistence type="inferred from homology"/>
<dbReference type="SUPFAM" id="SSF52540">
    <property type="entry name" value="P-loop containing nucleoside triphosphate hydrolases"/>
    <property type="match status" value="2"/>
</dbReference>
<keyword evidence="7" id="KW-1185">Reference proteome</keyword>
<accession>A0A0K8QNA2</accession>
<evidence type="ECO:0000313" key="6">
    <source>
        <dbReference type="EMBL" id="GAP66348.1"/>
    </source>
</evidence>
<evidence type="ECO:0000256" key="3">
    <source>
        <dbReference type="ARBA" id="ARBA00022840"/>
    </source>
</evidence>
<dbReference type="AlphaFoldDB" id="A0A0K8QNA2"/>
<dbReference type="STRING" id="1475481.GCA_000953855_01686"/>
<dbReference type="InterPro" id="IPR003593">
    <property type="entry name" value="AAA+_ATPase"/>
</dbReference>
<dbReference type="SMART" id="SM00382">
    <property type="entry name" value="AAA"/>
    <property type="match status" value="1"/>
</dbReference>
<reference evidence="6" key="2">
    <citation type="submission" date="2015-08" db="EMBL/GenBank/DDBJ databases">
        <title>Complete DNA Sequence of Pseudomonas syringae pv. actinidiae, the Causal Agent of Kiwifruit Canker Disease.</title>
        <authorList>
            <person name="Rikkerink E.H.A."/>
            <person name="Fineran P.C."/>
        </authorList>
    </citation>
    <scope>NUCLEOTIDE SEQUENCE</scope>
    <source>
        <strain evidence="6">SkMP5</strain>
    </source>
</reference>
<reference evidence="5" key="1">
    <citation type="submission" date="2015-03" db="EMBL/GenBank/DDBJ databases">
        <title>Draft genome sequence of Mizugakiibacter sediminis skMP5.</title>
        <authorList>
            <person name="Watanabe T."/>
            <person name="Kojima H."/>
            <person name="Fukui M."/>
        </authorList>
    </citation>
    <scope>NUCLEOTIDE SEQUENCE</scope>
    <source>
        <strain evidence="5">SkMP5</strain>
    </source>
</reference>
<dbReference type="InterPro" id="IPR027417">
    <property type="entry name" value="P-loop_NTPase"/>
</dbReference>
<comment type="similarity">
    <text evidence="1">Belongs to the AAA ATPase family.</text>
</comment>
<dbReference type="Proteomes" id="UP000253740">
    <property type="component" value="Unassembled WGS sequence"/>
</dbReference>
<keyword evidence="3" id="KW-0067">ATP-binding</keyword>
<feature type="domain" description="AAA+ ATPase" evidence="4">
    <location>
        <begin position="463"/>
        <end position="595"/>
    </location>
</feature>
<dbReference type="Pfam" id="PF00004">
    <property type="entry name" value="AAA"/>
    <property type="match status" value="1"/>
</dbReference>